<dbReference type="HOGENOM" id="CLU_816517_0_0_1"/>
<evidence type="ECO:0000313" key="1">
    <source>
        <dbReference type="EMBL" id="KDQ56878.1"/>
    </source>
</evidence>
<organism evidence="1 2">
    <name type="scientific">Jaapia argillacea MUCL 33604</name>
    <dbReference type="NCBI Taxonomy" id="933084"/>
    <lineage>
        <taxon>Eukaryota</taxon>
        <taxon>Fungi</taxon>
        <taxon>Dikarya</taxon>
        <taxon>Basidiomycota</taxon>
        <taxon>Agaricomycotina</taxon>
        <taxon>Agaricomycetes</taxon>
        <taxon>Agaricomycetidae</taxon>
        <taxon>Jaapiales</taxon>
        <taxon>Jaapiaceae</taxon>
        <taxon>Jaapia</taxon>
    </lineage>
</organism>
<keyword evidence="2" id="KW-1185">Reference proteome</keyword>
<dbReference type="InterPro" id="IPR027417">
    <property type="entry name" value="P-loop_NTPase"/>
</dbReference>
<dbReference type="PANTHER" id="PTHR33129">
    <property type="entry name" value="PROTEIN KINASE DOMAIN-CONTAINING PROTEIN-RELATED"/>
    <property type="match status" value="1"/>
</dbReference>
<proteinExistence type="predicted"/>
<reference evidence="2" key="1">
    <citation type="journal article" date="2014" name="Proc. Natl. Acad. Sci. U.S.A.">
        <title>Extensive sampling of basidiomycete genomes demonstrates inadequacy of the white-rot/brown-rot paradigm for wood decay fungi.</title>
        <authorList>
            <person name="Riley R."/>
            <person name="Salamov A.A."/>
            <person name="Brown D.W."/>
            <person name="Nagy L.G."/>
            <person name="Floudas D."/>
            <person name="Held B.W."/>
            <person name="Levasseur A."/>
            <person name="Lombard V."/>
            <person name="Morin E."/>
            <person name="Otillar R."/>
            <person name="Lindquist E.A."/>
            <person name="Sun H."/>
            <person name="LaButti K.M."/>
            <person name="Schmutz J."/>
            <person name="Jabbour D."/>
            <person name="Luo H."/>
            <person name="Baker S.E."/>
            <person name="Pisabarro A.G."/>
            <person name="Walton J.D."/>
            <person name="Blanchette R.A."/>
            <person name="Henrissat B."/>
            <person name="Martin F."/>
            <person name="Cullen D."/>
            <person name="Hibbett D.S."/>
            <person name="Grigoriev I.V."/>
        </authorList>
    </citation>
    <scope>NUCLEOTIDE SEQUENCE [LARGE SCALE GENOMIC DNA]</scope>
    <source>
        <strain evidence="2">MUCL 33604</strain>
    </source>
</reference>
<accession>A0A067PPZ5</accession>
<dbReference type="EMBL" id="KL197721">
    <property type="protein sequence ID" value="KDQ56878.1"/>
    <property type="molecule type" value="Genomic_DNA"/>
</dbReference>
<sequence>MTSTTISRHLHASLWGAALTVQKTHIPSLSEQIEYFDTDIFPFDSILERVLLVRKEYVRAWDWLLEEERNRSCYRGNHFPGAIITGHPGIGKSTFVYYLLAQCLQHKMPVALPLDDTTFVLFDDQGSHQYSTEFDTENAPGGLIHWQRWEDQSDARCYIMDVWPVEEIQALSSILGLSLERIMKPFRKYGPCIRTCVDIARTPDLDGVMEKRVLDAALNIVRVRDNYLLRILGVGTLRIESEDAAMIYFVRTGFVDGKLHTTSACLSIPTHFVACAPGKCALLELDAFQQTQLFRGLIDYPRAKWPTEWLYQNWVHARGAACSSSLGHRGKRKSNKFIST</sequence>
<dbReference type="InterPro" id="IPR052980">
    <property type="entry name" value="Crinkler_effector"/>
</dbReference>
<dbReference type="AlphaFoldDB" id="A0A067PPZ5"/>
<dbReference type="Proteomes" id="UP000027265">
    <property type="component" value="Unassembled WGS sequence"/>
</dbReference>
<dbReference type="OrthoDB" id="19861at2759"/>
<dbReference type="SUPFAM" id="SSF52540">
    <property type="entry name" value="P-loop containing nucleoside triphosphate hydrolases"/>
    <property type="match status" value="1"/>
</dbReference>
<gene>
    <name evidence="1" type="ORF">JAAARDRAFT_48126</name>
</gene>
<evidence type="ECO:0000313" key="2">
    <source>
        <dbReference type="Proteomes" id="UP000027265"/>
    </source>
</evidence>
<dbReference type="PANTHER" id="PTHR33129:SF1">
    <property type="entry name" value="ATP-BINDING PROTEIN"/>
    <property type="match status" value="1"/>
</dbReference>
<dbReference type="InParanoid" id="A0A067PPZ5"/>
<name>A0A067PPZ5_9AGAM</name>
<protein>
    <submittedName>
        <fullName evidence="1">Uncharacterized protein</fullName>
    </submittedName>
</protein>